<dbReference type="SMART" id="SM00679">
    <property type="entry name" value="CTNS"/>
    <property type="match status" value="2"/>
</dbReference>
<organism evidence="8 9">
    <name type="scientific">Mycena belliarum</name>
    <dbReference type="NCBI Taxonomy" id="1033014"/>
    <lineage>
        <taxon>Eukaryota</taxon>
        <taxon>Fungi</taxon>
        <taxon>Dikarya</taxon>
        <taxon>Basidiomycota</taxon>
        <taxon>Agaricomycotina</taxon>
        <taxon>Agaricomycetes</taxon>
        <taxon>Agaricomycetidae</taxon>
        <taxon>Agaricales</taxon>
        <taxon>Marasmiineae</taxon>
        <taxon>Mycenaceae</taxon>
        <taxon>Mycena</taxon>
    </lineage>
</organism>
<evidence type="ECO:0000313" key="9">
    <source>
        <dbReference type="Proteomes" id="UP001222325"/>
    </source>
</evidence>
<keyword evidence="9" id="KW-1185">Reference proteome</keyword>
<dbReference type="AlphaFoldDB" id="A0AAD6UAL8"/>
<dbReference type="PANTHER" id="PTHR16201:SF44">
    <property type="entry name" value="SEVEN TRANSMEMBRANE PROTEIN 1"/>
    <property type="match status" value="1"/>
</dbReference>
<evidence type="ECO:0000256" key="3">
    <source>
        <dbReference type="ARBA" id="ARBA00022989"/>
    </source>
</evidence>
<feature type="transmembrane region" description="Helical" evidence="7">
    <location>
        <begin position="171"/>
        <end position="189"/>
    </location>
</feature>
<dbReference type="Gene3D" id="1.20.1280.290">
    <property type="match status" value="2"/>
</dbReference>
<evidence type="ECO:0000256" key="6">
    <source>
        <dbReference type="ARBA" id="ARBA00050768"/>
    </source>
</evidence>
<evidence type="ECO:0000256" key="7">
    <source>
        <dbReference type="SAM" id="Phobius"/>
    </source>
</evidence>
<gene>
    <name evidence="8" type="ORF">B0H15DRAFT_71923</name>
</gene>
<name>A0AAD6UAL8_9AGAR</name>
<keyword evidence="4 7" id="KW-0472">Membrane</keyword>
<dbReference type="PANTHER" id="PTHR16201">
    <property type="entry name" value="SEVEN TRANSMEMBRANE PROTEIN 1-RELATED"/>
    <property type="match status" value="1"/>
</dbReference>
<dbReference type="EMBL" id="JARJCN010000012">
    <property type="protein sequence ID" value="KAJ7095805.1"/>
    <property type="molecule type" value="Genomic_DNA"/>
</dbReference>
<comment type="subcellular location">
    <subcellularLocation>
        <location evidence="1">Membrane</location>
        <topology evidence="1">Multi-pass membrane protein</topology>
    </subcellularLocation>
</comment>
<dbReference type="GO" id="GO:0098852">
    <property type="term" value="C:lytic vacuole membrane"/>
    <property type="evidence" value="ECO:0007669"/>
    <property type="project" value="UniProtKB-ARBA"/>
</dbReference>
<dbReference type="Pfam" id="PF04193">
    <property type="entry name" value="PQ-loop"/>
    <property type="match status" value="2"/>
</dbReference>
<keyword evidence="2 7" id="KW-0812">Transmembrane</keyword>
<evidence type="ECO:0000256" key="5">
    <source>
        <dbReference type="ARBA" id="ARBA00038039"/>
    </source>
</evidence>
<dbReference type="InterPro" id="IPR051415">
    <property type="entry name" value="LAAT-1"/>
</dbReference>
<dbReference type="GO" id="GO:0034486">
    <property type="term" value="P:vacuolar transmembrane transport"/>
    <property type="evidence" value="ECO:0007669"/>
    <property type="project" value="UniProtKB-ARBA"/>
</dbReference>
<protein>
    <submittedName>
        <fullName evidence="8">PQ loop repeat-domain-containing protein</fullName>
    </submittedName>
</protein>
<feature type="transmembrane region" description="Helical" evidence="7">
    <location>
        <begin position="240"/>
        <end position="263"/>
    </location>
</feature>
<comment type="catalytic activity">
    <reaction evidence="6">
        <text>L-histidine(out) + L-arginine(in) = L-histidine(in) + L-arginine(out)</text>
        <dbReference type="Rhea" id="RHEA:71063"/>
        <dbReference type="ChEBI" id="CHEBI:32682"/>
        <dbReference type="ChEBI" id="CHEBI:57595"/>
    </reaction>
</comment>
<reference evidence="8" key="1">
    <citation type="submission" date="2023-03" db="EMBL/GenBank/DDBJ databases">
        <title>Massive genome expansion in bonnet fungi (Mycena s.s.) driven by repeated elements and novel gene families across ecological guilds.</title>
        <authorList>
            <consortium name="Lawrence Berkeley National Laboratory"/>
            <person name="Harder C.B."/>
            <person name="Miyauchi S."/>
            <person name="Viragh M."/>
            <person name="Kuo A."/>
            <person name="Thoen E."/>
            <person name="Andreopoulos B."/>
            <person name="Lu D."/>
            <person name="Skrede I."/>
            <person name="Drula E."/>
            <person name="Henrissat B."/>
            <person name="Morin E."/>
            <person name="Kohler A."/>
            <person name="Barry K."/>
            <person name="LaButti K."/>
            <person name="Morin E."/>
            <person name="Salamov A."/>
            <person name="Lipzen A."/>
            <person name="Mereny Z."/>
            <person name="Hegedus B."/>
            <person name="Baldrian P."/>
            <person name="Stursova M."/>
            <person name="Weitz H."/>
            <person name="Taylor A."/>
            <person name="Grigoriev I.V."/>
            <person name="Nagy L.G."/>
            <person name="Martin F."/>
            <person name="Kauserud H."/>
        </authorList>
    </citation>
    <scope>NUCLEOTIDE SEQUENCE</scope>
    <source>
        <strain evidence="8">CBHHK173m</strain>
    </source>
</reference>
<comment type="similarity">
    <text evidence="5">Belongs to the laat-1 family.</text>
</comment>
<proteinExistence type="inferred from homology"/>
<evidence type="ECO:0000256" key="4">
    <source>
        <dbReference type="ARBA" id="ARBA00023136"/>
    </source>
</evidence>
<feature type="transmembrane region" description="Helical" evidence="7">
    <location>
        <begin position="127"/>
        <end position="151"/>
    </location>
</feature>
<evidence type="ECO:0000256" key="2">
    <source>
        <dbReference type="ARBA" id="ARBA00022692"/>
    </source>
</evidence>
<dbReference type="GO" id="GO:0015174">
    <property type="term" value="F:basic amino acid transmembrane transporter activity"/>
    <property type="evidence" value="ECO:0007669"/>
    <property type="project" value="UniProtKB-ARBA"/>
</dbReference>
<dbReference type="FunFam" id="1.20.1280.290:FF:000009">
    <property type="entry name" value="PQ loop repeat family protein"/>
    <property type="match status" value="1"/>
</dbReference>
<evidence type="ECO:0000313" key="8">
    <source>
        <dbReference type="EMBL" id="KAJ7095805.1"/>
    </source>
</evidence>
<dbReference type="FunFam" id="1.20.1280.290:FF:000012">
    <property type="entry name" value="Vacuolar membrane PQ loop repeat protein"/>
    <property type="match status" value="1"/>
</dbReference>
<comment type="caution">
    <text evidence="8">The sequence shown here is derived from an EMBL/GenBank/DDBJ whole genome shotgun (WGS) entry which is preliminary data.</text>
</comment>
<dbReference type="InterPro" id="IPR006603">
    <property type="entry name" value="PQ-loop_rpt"/>
</dbReference>
<accession>A0AAD6UAL8</accession>
<feature type="transmembrane region" description="Helical" evidence="7">
    <location>
        <begin position="210"/>
        <end position="228"/>
    </location>
</feature>
<sequence>MSFVVMLAESADFSSMLGWVSIACWIVVYSPQIYENYSRQSGDGLSVPFVLIWLLGDLCNLIGAALAHLLPTMILIAIYYSLCDITLMSQIYFYRRKRVKAGHPPCEETPLLHADDSAENTESKVPVVVLILRYTGALFCVFATGVLSWWISRNTEETGSPPKQSPQPPSADMQWTIQILGWTSAVLYLGSRLPQIAKNLETRCKGLSPALFFFAILGNSTYSMSIIAKSTDRDYLITNASWLAGSALTVFLDVIVLGQFLYYRQVVGPSSSD</sequence>
<feature type="transmembrane region" description="Helical" evidence="7">
    <location>
        <begin position="73"/>
        <end position="94"/>
    </location>
</feature>
<keyword evidence="3 7" id="KW-1133">Transmembrane helix</keyword>
<feature type="transmembrane region" description="Helical" evidence="7">
    <location>
        <begin position="46"/>
        <end position="67"/>
    </location>
</feature>
<evidence type="ECO:0000256" key="1">
    <source>
        <dbReference type="ARBA" id="ARBA00004141"/>
    </source>
</evidence>
<feature type="transmembrane region" description="Helical" evidence="7">
    <location>
        <begin position="16"/>
        <end position="34"/>
    </location>
</feature>
<dbReference type="Proteomes" id="UP001222325">
    <property type="component" value="Unassembled WGS sequence"/>
</dbReference>